<reference evidence="2" key="4">
    <citation type="submission" date="2019-03" db="UniProtKB">
        <authorList>
            <consortium name="EnsemblPlants"/>
        </authorList>
    </citation>
    <scope>IDENTIFICATION</scope>
</reference>
<keyword evidence="1" id="KW-0472">Membrane</keyword>
<evidence type="ECO:0000313" key="3">
    <source>
        <dbReference type="Proteomes" id="UP000015105"/>
    </source>
</evidence>
<feature type="transmembrane region" description="Helical" evidence="1">
    <location>
        <begin position="6"/>
        <end position="28"/>
    </location>
</feature>
<reference evidence="2" key="3">
    <citation type="journal article" date="2017" name="Nature">
        <title>Genome sequence of the progenitor of the wheat D genome Aegilops tauschii.</title>
        <authorList>
            <person name="Luo M.C."/>
            <person name="Gu Y.Q."/>
            <person name="Puiu D."/>
            <person name="Wang H."/>
            <person name="Twardziok S.O."/>
            <person name="Deal K.R."/>
            <person name="Huo N."/>
            <person name="Zhu T."/>
            <person name="Wang L."/>
            <person name="Wang Y."/>
            <person name="McGuire P.E."/>
            <person name="Liu S."/>
            <person name="Long H."/>
            <person name="Ramasamy R.K."/>
            <person name="Rodriguez J.C."/>
            <person name="Van S.L."/>
            <person name="Yuan L."/>
            <person name="Wang Z."/>
            <person name="Xia Z."/>
            <person name="Xiao L."/>
            <person name="Anderson O.D."/>
            <person name="Ouyang S."/>
            <person name="Liang Y."/>
            <person name="Zimin A.V."/>
            <person name="Pertea G."/>
            <person name="Qi P."/>
            <person name="Bennetzen J.L."/>
            <person name="Dai X."/>
            <person name="Dawson M.W."/>
            <person name="Muller H.G."/>
            <person name="Kugler K."/>
            <person name="Rivarola-Duarte L."/>
            <person name="Spannagl M."/>
            <person name="Mayer K.F.X."/>
            <person name="Lu F.H."/>
            <person name="Bevan M.W."/>
            <person name="Leroy P."/>
            <person name="Li P."/>
            <person name="You F.M."/>
            <person name="Sun Q."/>
            <person name="Liu Z."/>
            <person name="Lyons E."/>
            <person name="Wicker T."/>
            <person name="Salzberg S.L."/>
            <person name="Devos K.M."/>
            <person name="Dvorak J."/>
        </authorList>
    </citation>
    <scope>NUCLEOTIDE SEQUENCE [LARGE SCALE GENOMIC DNA]</scope>
    <source>
        <strain evidence="2">cv. AL8/78</strain>
    </source>
</reference>
<proteinExistence type="predicted"/>
<sequence length="56" mass="6185">WKDCELFFNSSLGACICMYSYILGSCFLSTVSPTHVLREFTIQACVVAKETSLAPC</sequence>
<dbReference type="Gramene" id="AET7Gv20893800.3">
    <property type="protein sequence ID" value="AET7Gv20893800.3"/>
    <property type="gene ID" value="AET7Gv20893800"/>
</dbReference>
<reference evidence="2" key="5">
    <citation type="journal article" date="2021" name="G3 (Bethesda)">
        <title>Aegilops tauschii genome assembly Aet v5.0 features greater sequence contiguity and improved annotation.</title>
        <authorList>
            <person name="Wang L."/>
            <person name="Zhu T."/>
            <person name="Rodriguez J.C."/>
            <person name="Deal K.R."/>
            <person name="Dubcovsky J."/>
            <person name="McGuire P.E."/>
            <person name="Lux T."/>
            <person name="Spannagl M."/>
            <person name="Mayer K.F.X."/>
            <person name="Baldrich P."/>
            <person name="Meyers B.C."/>
            <person name="Huo N."/>
            <person name="Gu Y.Q."/>
            <person name="Zhou H."/>
            <person name="Devos K.M."/>
            <person name="Bennetzen J.L."/>
            <person name="Unver T."/>
            <person name="Budak H."/>
            <person name="Gulick P.J."/>
            <person name="Galiba G."/>
            <person name="Kalapos B."/>
            <person name="Nelson D.R."/>
            <person name="Li P."/>
            <person name="You F.M."/>
            <person name="Luo M.C."/>
            <person name="Dvorak J."/>
        </authorList>
    </citation>
    <scope>NUCLEOTIDE SEQUENCE [LARGE SCALE GENOMIC DNA]</scope>
    <source>
        <strain evidence="2">cv. AL8/78</strain>
    </source>
</reference>
<evidence type="ECO:0000313" key="2">
    <source>
        <dbReference type="EnsemblPlants" id="AET7Gv20893800.3"/>
    </source>
</evidence>
<reference evidence="3" key="2">
    <citation type="journal article" date="2017" name="Nat. Plants">
        <title>The Aegilops tauschii genome reveals multiple impacts of transposons.</title>
        <authorList>
            <person name="Zhao G."/>
            <person name="Zou C."/>
            <person name="Li K."/>
            <person name="Wang K."/>
            <person name="Li T."/>
            <person name="Gao L."/>
            <person name="Zhang X."/>
            <person name="Wang H."/>
            <person name="Yang Z."/>
            <person name="Liu X."/>
            <person name="Jiang W."/>
            <person name="Mao L."/>
            <person name="Kong X."/>
            <person name="Jiao Y."/>
            <person name="Jia J."/>
        </authorList>
    </citation>
    <scope>NUCLEOTIDE SEQUENCE [LARGE SCALE GENOMIC DNA]</scope>
    <source>
        <strain evidence="3">cv. AL8/78</strain>
    </source>
</reference>
<dbReference type="EnsemblPlants" id="AET7Gv20893800.3">
    <property type="protein sequence ID" value="AET7Gv20893800.3"/>
    <property type="gene ID" value="AET7Gv20893800"/>
</dbReference>
<dbReference type="Proteomes" id="UP000015105">
    <property type="component" value="Chromosome 7D"/>
</dbReference>
<reference evidence="3" key="1">
    <citation type="journal article" date="2014" name="Science">
        <title>Ancient hybridizations among the ancestral genomes of bread wheat.</title>
        <authorList>
            <consortium name="International Wheat Genome Sequencing Consortium,"/>
            <person name="Marcussen T."/>
            <person name="Sandve S.R."/>
            <person name="Heier L."/>
            <person name="Spannagl M."/>
            <person name="Pfeifer M."/>
            <person name="Jakobsen K.S."/>
            <person name="Wulff B.B."/>
            <person name="Steuernagel B."/>
            <person name="Mayer K.F."/>
            <person name="Olsen O.A."/>
        </authorList>
    </citation>
    <scope>NUCLEOTIDE SEQUENCE [LARGE SCALE GENOMIC DNA]</scope>
    <source>
        <strain evidence="3">cv. AL8/78</strain>
    </source>
</reference>
<keyword evidence="1" id="KW-1133">Transmembrane helix</keyword>
<keyword evidence="3" id="KW-1185">Reference proteome</keyword>
<keyword evidence="1" id="KW-0812">Transmembrane</keyword>
<protein>
    <submittedName>
        <fullName evidence="2">Uncharacterized protein</fullName>
    </submittedName>
</protein>
<dbReference type="AlphaFoldDB" id="A0A453SCK2"/>
<evidence type="ECO:0000256" key="1">
    <source>
        <dbReference type="SAM" id="Phobius"/>
    </source>
</evidence>
<name>A0A453SCK2_AEGTS</name>
<organism evidence="2 3">
    <name type="scientific">Aegilops tauschii subsp. strangulata</name>
    <name type="common">Goatgrass</name>
    <dbReference type="NCBI Taxonomy" id="200361"/>
    <lineage>
        <taxon>Eukaryota</taxon>
        <taxon>Viridiplantae</taxon>
        <taxon>Streptophyta</taxon>
        <taxon>Embryophyta</taxon>
        <taxon>Tracheophyta</taxon>
        <taxon>Spermatophyta</taxon>
        <taxon>Magnoliopsida</taxon>
        <taxon>Liliopsida</taxon>
        <taxon>Poales</taxon>
        <taxon>Poaceae</taxon>
        <taxon>BOP clade</taxon>
        <taxon>Pooideae</taxon>
        <taxon>Triticodae</taxon>
        <taxon>Triticeae</taxon>
        <taxon>Triticinae</taxon>
        <taxon>Aegilops</taxon>
    </lineage>
</organism>
<accession>A0A453SCK2</accession>